<dbReference type="Gene3D" id="3.40.190.290">
    <property type="match status" value="1"/>
</dbReference>
<dbReference type="GO" id="GO:0043565">
    <property type="term" value="F:sequence-specific DNA binding"/>
    <property type="evidence" value="ECO:0007669"/>
    <property type="project" value="TreeGrafter"/>
</dbReference>
<dbReference type="SUPFAM" id="SSF46785">
    <property type="entry name" value="Winged helix' DNA-binding domain"/>
    <property type="match status" value="1"/>
</dbReference>
<dbReference type="Proteomes" id="UP000238261">
    <property type="component" value="Unassembled WGS sequence"/>
</dbReference>
<evidence type="ECO:0000256" key="4">
    <source>
        <dbReference type="ARBA" id="ARBA00023163"/>
    </source>
</evidence>
<dbReference type="InterPro" id="IPR036388">
    <property type="entry name" value="WH-like_DNA-bd_sf"/>
</dbReference>
<dbReference type="EMBL" id="MDEG01000012">
    <property type="protein sequence ID" value="PPU96854.1"/>
    <property type="molecule type" value="Genomic_DNA"/>
</dbReference>
<dbReference type="PANTHER" id="PTHR30537">
    <property type="entry name" value="HTH-TYPE TRANSCRIPTIONAL REGULATOR"/>
    <property type="match status" value="1"/>
</dbReference>
<proteinExistence type="inferred from homology"/>
<dbReference type="InterPro" id="IPR000847">
    <property type="entry name" value="LysR_HTH_N"/>
</dbReference>
<dbReference type="Pfam" id="PF03466">
    <property type="entry name" value="LysR_substrate"/>
    <property type="match status" value="1"/>
</dbReference>
<sequence>MPNWPKNTTIAAVARYTQITDNSRTSLESSPDMASSNRNGASVMDTFRSLKVFREVVEMNSFNGAAKRIGISTAMVSKHIAHLEATQRTRLLNRTSRSISLTDSGRLYYKSCREALDILEEAEAILGHHNGTASGTLRVTAPQWFSNPEFARLLMDYQETYPKVDVELMLDNQRLDLVTGRYDLALRVTDKPSPSLIVRPLANINFILVGSPDYFAKTGRPTSTQDLNSHNLILPVLTEVEGLEVRKDQEADNLGAGRLLRTNDTTLMLQLAWAGFGMAYVPHWLATRELQSGRLELAIDNSASFSRTLYVVYKNRNFLAPKIRTFIDFMAARLSNIGLPRSA</sequence>
<dbReference type="PROSITE" id="PS50931">
    <property type="entry name" value="HTH_LYSR"/>
    <property type="match status" value="1"/>
</dbReference>
<dbReference type="InterPro" id="IPR058163">
    <property type="entry name" value="LysR-type_TF_proteobact-type"/>
</dbReference>
<dbReference type="FunFam" id="1.10.10.10:FF:000001">
    <property type="entry name" value="LysR family transcriptional regulator"/>
    <property type="match status" value="1"/>
</dbReference>
<comment type="caution">
    <text evidence="6">The sequence shown here is derived from an EMBL/GenBank/DDBJ whole genome shotgun (WGS) entry which is preliminary data.</text>
</comment>
<accession>A0A2S7EUL5</accession>
<dbReference type="Pfam" id="PF00126">
    <property type="entry name" value="HTH_1"/>
    <property type="match status" value="1"/>
</dbReference>
<keyword evidence="4" id="KW-0804">Transcription</keyword>
<comment type="similarity">
    <text evidence="1">Belongs to the LysR transcriptional regulatory family.</text>
</comment>
<keyword evidence="3" id="KW-0238">DNA-binding</keyword>
<feature type="domain" description="HTH lysR-type" evidence="5">
    <location>
        <begin position="45"/>
        <end position="102"/>
    </location>
</feature>
<dbReference type="SUPFAM" id="SSF53850">
    <property type="entry name" value="Periplasmic binding protein-like II"/>
    <property type="match status" value="1"/>
</dbReference>
<dbReference type="GO" id="GO:0006351">
    <property type="term" value="P:DNA-templated transcription"/>
    <property type="evidence" value="ECO:0007669"/>
    <property type="project" value="TreeGrafter"/>
</dbReference>
<evidence type="ECO:0000256" key="1">
    <source>
        <dbReference type="ARBA" id="ARBA00009437"/>
    </source>
</evidence>
<evidence type="ECO:0000313" key="6">
    <source>
        <dbReference type="EMBL" id="PPU96854.1"/>
    </source>
</evidence>
<gene>
    <name evidence="6" type="ORF">XhyaCFBP1156_13945</name>
</gene>
<evidence type="ECO:0000256" key="2">
    <source>
        <dbReference type="ARBA" id="ARBA00023015"/>
    </source>
</evidence>
<protein>
    <recommendedName>
        <fullName evidence="5">HTH lysR-type domain-containing protein</fullName>
    </recommendedName>
</protein>
<dbReference type="Gene3D" id="1.10.10.10">
    <property type="entry name" value="Winged helix-like DNA-binding domain superfamily/Winged helix DNA-binding domain"/>
    <property type="match status" value="1"/>
</dbReference>
<dbReference type="GO" id="GO:0003700">
    <property type="term" value="F:DNA-binding transcription factor activity"/>
    <property type="evidence" value="ECO:0007669"/>
    <property type="project" value="InterPro"/>
</dbReference>
<dbReference type="PANTHER" id="PTHR30537:SF35">
    <property type="entry name" value="TRANSCRIPTIONAL REGULATORY PROTEIN"/>
    <property type="match status" value="1"/>
</dbReference>
<keyword evidence="7" id="KW-1185">Reference proteome</keyword>
<dbReference type="InterPro" id="IPR005119">
    <property type="entry name" value="LysR_subst-bd"/>
</dbReference>
<organism evidence="6 7">
    <name type="scientific">Xanthomonas hyacinthi</name>
    <dbReference type="NCBI Taxonomy" id="56455"/>
    <lineage>
        <taxon>Bacteria</taxon>
        <taxon>Pseudomonadati</taxon>
        <taxon>Pseudomonadota</taxon>
        <taxon>Gammaproteobacteria</taxon>
        <taxon>Lysobacterales</taxon>
        <taxon>Lysobacteraceae</taxon>
        <taxon>Xanthomonas</taxon>
    </lineage>
</organism>
<evidence type="ECO:0000259" key="5">
    <source>
        <dbReference type="PROSITE" id="PS50931"/>
    </source>
</evidence>
<dbReference type="InterPro" id="IPR036390">
    <property type="entry name" value="WH_DNA-bd_sf"/>
</dbReference>
<name>A0A2S7EUL5_9XANT</name>
<dbReference type="AlphaFoldDB" id="A0A2S7EUL5"/>
<keyword evidence="2" id="KW-0805">Transcription regulation</keyword>
<evidence type="ECO:0000256" key="3">
    <source>
        <dbReference type="ARBA" id="ARBA00023125"/>
    </source>
</evidence>
<reference evidence="7" key="1">
    <citation type="submission" date="2016-08" db="EMBL/GenBank/DDBJ databases">
        <authorList>
            <person name="Merda D."/>
            <person name="Briand M."/>
            <person name="Taghouti G."/>
            <person name="Carrere S."/>
            <person name="Gouzy J."/>
            <person name="Portier P."/>
            <person name="Jacques M.-A."/>
            <person name="Fischer-Le Saux M."/>
        </authorList>
    </citation>
    <scope>NUCLEOTIDE SEQUENCE [LARGE SCALE GENOMIC DNA]</scope>
    <source>
        <strain evidence="7">CFBP1156</strain>
    </source>
</reference>
<dbReference type="CDD" id="cd08422">
    <property type="entry name" value="PBP2_CrgA_like"/>
    <property type="match status" value="1"/>
</dbReference>
<evidence type="ECO:0000313" key="7">
    <source>
        <dbReference type="Proteomes" id="UP000238261"/>
    </source>
</evidence>